<dbReference type="PANTHER" id="PTHR23028">
    <property type="entry name" value="ACETYLTRANSFERASE"/>
    <property type="match status" value="1"/>
</dbReference>
<feature type="domain" description="SGNH" evidence="3">
    <location>
        <begin position="459"/>
        <end position="672"/>
    </location>
</feature>
<evidence type="ECO:0000313" key="4">
    <source>
        <dbReference type="EMBL" id="CAB4668659.1"/>
    </source>
</evidence>
<feature type="transmembrane region" description="Helical" evidence="1">
    <location>
        <begin position="289"/>
        <end position="308"/>
    </location>
</feature>
<dbReference type="EMBL" id="CAEZXA010000020">
    <property type="protein sequence ID" value="CAB4668659.1"/>
    <property type="molecule type" value="Genomic_DNA"/>
</dbReference>
<feature type="transmembrane region" description="Helical" evidence="1">
    <location>
        <begin position="200"/>
        <end position="223"/>
    </location>
</feature>
<keyword evidence="1" id="KW-0472">Membrane</keyword>
<feature type="transmembrane region" description="Helical" evidence="1">
    <location>
        <begin position="173"/>
        <end position="194"/>
    </location>
</feature>
<feature type="transmembrane region" description="Helical" evidence="1">
    <location>
        <begin position="320"/>
        <end position="341"/>
    </location>
</feature>
<feature type="transmembrane region" description="Helical" evidence="1">
    <location>
        <begin position="42"/>
        <end position="61"/>
    </location>
</feature>
<feature type="domain" description="Acyltransferase 3" evidence="2">
    <location>
        <begin position="17"/>
        <end position="338"/>
    </location>
</feature>
<dbReference type="SUPFAM" id="SSF52266">
    <property type="entry name" value="SGNH hydrolase"/>
    <property type="match status" value="1"/>
</dbReference>
<gene>
    <name evidence="4" type="ORF">UFOPK2334_00389</name>
</gene>
<dbReference type="InterPro" id="IPR002656">
    <property type="entry name" value="Acyl_transf_3_dom"/>
</dbReference>
<dbReference type="AlphaFoldDB" id="A0A6J6M605"/>
<dbReference type="InterPro" id="IPR043968">
    <property type="entry name" value="SGNH"/>
</dbReference>
<protein>
    <submittedName>
        <fullName evidence="4">Unannotated protein</fullName>
    </submittedName>
</protein>
<dbReference type="Pfam" id="PF19040">
    <property type="entry name" value="SGNH"/>
    <property type="match status" value="1"/>
</dbReference>
<feature type="transmembrane region" description="Helical" evidence="1">
    <location>
        <begin position="145"/>
        <end position="166"/>
    </location>
</feature>
<feature type="transmembrane region" description="Helical" evidence="1">
    <location>
        <begin position="235"/>
        <end position="253"/>
    </location>
</feature>
<name>A0A6J6M605_9ZZZZ</name>
<feature type="transmembrane region" description="Helical" evidence="1">
    <location>
        <begin position="20"/>
        <end position="36"/>
    </location>
</feature>
<accession>A0A6J6M605</accession>
<sequence>MTSVRAGVITSGQKSSEIEGLRAIAVAIVVIYHADLFFRGGFIGVDVFFVVSGFLITGLLLSDHEEHHASFRRFYARRFRRLLPAAGLVLSATLVASWLIMNPLAFASVRTDGLWASLFLANVHFVDVGVDYMAQNAAPSPLQHWWSLAVEEQFYFVWPLLVAIAWRIGRKRAVLISACLIGLGSFGYSIYVTPRRPVEAYFLLPTRAFELAAGAVLVTLMSIRPIAAIRIRATAGWIGLAGIFVSALVLTDASQFPGWVYIVPTACTVMVLMSIGITNGPLKMLQWKVFQWVGARSYSLYLWHWPLLVLYQVKHPHASAVSRCVLLIIALWLSAVSYRYFENPIRRNRRLSDSPALSLLVGISAVVIGIGFSQLPAKVSTANTYTPNTVVTSTSTTIYRQPPMELLEQSNAAEISVIDAASRERRIPTNLSPTIIKAPKDKPSVFSNECLALFESVAVPPCVYGSKESAIGVALFGDSHIGQWFPGFEKAAFENGWRLEVMTKRACPPVDVSINTYKGRTYRECDEWRENAIQRIIASDLKVVFLGSNKYDSVTGKGLSPRGTSWWGGLRRVITRLQDSGKQVVLFSDIPSMWFDVPQCLAEHTDDVRKCGRTRQQAVRSARMQTEKSIAAELGFSYVDVTRWVCGTSFCPAIIGSTLVYMDTNHVSATFASTKSHQLGLVIEDALLAPSR</sequence>
<keyword evidence="1" id="KW-0812">Transmembrane</keyword>
<feature type="transmembrane region" description="Helical" evidence="1">
    <location>
        <begin position="353"/>
        <end position="372"/>
    </location>
</feature>
<dbReference type="InterPro" id="IPR050879">
    <property type="entry name" value="Acyltransferase_3"/>
</dbReference>
<dbReference type="PANTHER" id="PTHR23028:SF53">
    <property type="entry name" value="ACYL_TRANSF_3 DOMAIN-CONTAINING PROTEIN"/>
    <property type="match status" value="1"/>
</dbReference>
<keyword evidence="1" id="KW-1133">Transmembrane helix</keyword>
<evidence type="ECO:0000256" key="1">
    <source>
        <dbReference type="SAM" id="Phobius"/>
    </source>
</evidence>
<reference evidence="4" key="1">
    <citation type="submission" date="2020-05" db="EMBL/GenBank/DDBJ databases">
        <authorList>
            <person name="Chiriac C."/>
            <person name="Salcher M."/>
            <person name="Ghai R."/>
            <person name="Kavagutti S V."/>
        </authorList>
    </citation>
    <scope>NUCLEOTIDE SEQUENCE</scope>
</reference>
<evidence type="ECO:0000259" key="3">
    <source>
        <dbReference type="Pfam" id="PF19040"/>
    </source>
</evidence>
<dbReference type="GO" id="GO:0016747">
    <property type="term" value="F:acyltransferase activity, transferring groups other than amino-acyl groups"/>
    <property type="evidence" value="ECO:0007669"/>
    <property type="project" value="InterPro"/>
</dbReference>
<proteinExistence type="predicted"/>
<dbReference type="GO" id="GO:0009103">
    <property type="term" value="P:lipopolysaccharide biosynthetic process"/>
    <property type="evidence" value="ECO:0007669"/>
    <property type="project" value="TreeGrafter"/>
</dbReference>
<organism evidence="4">
    <name type="scientific">freshwater metagenome</name>
    <dbReference type="NCBI Taxonomy" id="449393"/>
    <lineage>
        <taxon>unclassified sequences</taxon>
        <taxon>metagenomes</taxon>
        <taxon>ecological metagenomes</taxon>
    </lineage>
</organism>
<dbReference type="Pfam" id="PF01757">
    <property type="entry name" value="Acyl_transf_3"/>
    <property type="match status" value="1"/>
</dbReference>
<dbReference type="GO" id="GO:0016020">
    <property type="term" value="C:membrane"/>
    <property type="evidence" value="ECO:0007669"/>
    <property type="project" value="TreeGrafter"/>
</dbReference>
<feature type="transmembrane region" description="Helical" evidence="1">
    <location>
        <begin position="82"/>
        <end position="101"/>
    </location>
</feature>
<feature type="transmembrane region" description="Helical" evidence="1">
    <location>
        <begin position="259"/>
        <end position="277"/>
    </location>
</feature>
<evidence type="ECO:0000259" key="2">
    <source>
        <dbReference type="Pfam" id="PF01757"/>
    </source>
</evidence>